<dbReference type="GeneID" id="104748533"/>
<accession>A0ABM0WB73</accession>
<reference evidence="3" key="2">
    <citation type="submission" date="2025-08" db="UniProtKB">
        <authorList>
            <consortium name="RefSeq"/>
        </authorList>
    </citation>
    <scope>IDENTIFICATION</scope>
    <source>
        <tissue evidence="3">Leaf</tissue>
    </source>
</reference>
<reference evidence="2" key="1">
    <citation type="journal article" date="2014" name="Nat. Commun.">
        <title>The emerging biofuel crop Camelina sativa retains a highly undifferentiated hexaploid genome structure.</title>
        <authorList>
            <person name="Kagale S."/>
            <person name="Koh C."/>
            <person name="Nixon J."/>
            <person name="Bollina V."/>
            <person name="Clarke W.E."/>
            <person name="Tuteja R."/>
            <person name="Spillane C."/>
            <person name="Robinson S.J."/>
            <person name="Links M.G."/>
            <person name="Clarke C."/>
            <person name="Higgins E.E."/>
            <person name="Huebert T."/>
            <person name="Sharpe A.G."/>
            <person name="Parkin I.A."/>
        </authorList>
    </citation>
    <scope>NUCLEOTIDE SEQUENCE [LARGE SCALE GENOMIC DNA]</scope>
    <source>
        <strain evidence="2">cv. DH55</strain>
    </source>
</reference>
<name>A0ABM0WB73_CAMSA</name>
<dbReference type="RefSeq" id="XP_010468460.1">
    <property type="nucleotide sequence ID" value="XM_010470158.1"/>
</dbReference>
<dbReference type="InterPro" id="IPR000477">
    <property type="entry name" value="RT_dom"/>
</dbReference>
<evidence type="ECO:0000259" key="1">
    <source>
        <dbReference type="PROSITE" id="PS50878"/>
    </source>
</evidence>
<protein>
    <submittedName>
        <fullName evidence="3">Uncharacterized protein LOC104748533</fullName>
    </submittedName>
</protein>
<evidence type="ECO:0000313" key="2">
    <source>
        <dbReference type="Proteomes" id="UP000694864"/>
    </source>
</evidence>
<sequence length="318" mass="35952">METIIIHEILHFLRTPEAKKYCSMALKTDMSKAYDHIEWGFLQAVLKKLGFSDKWISWILTCVSSVSYSFLINGTPQGLVTPSRGLRQGEPLSSYLFILCTEVLSGLCVQAQNQGLLPDIKVCRASPSINHLLIVDDTMFFCKSNDVCCRNLLKILNTYEKALGQCINLNKSTITFSSKTSAHTKVRVRSTLNNSQEGGFENYLGLPENFGHKKTSALSWSSRCLSGAGKQVLLQTVLTALHVYSMSCFKLPVLLWKQIQSVFTHFWWDDKPDKKKMCWVAWDSLIESKYAGGLGFRDVEQFNDALLAKIGWRLIKET</sequence>
<proteinExistence type="predicted"/>
<dbReference type="PANTHER" id="PTHR33116:SF86">
    <property type="entry name" value="REVERSE TRANSCRIPTASE DOMAIN-CONTAINING PROTEIN"/>
    <property type="match status" value="1"/>
</dbReference>
<dbReference type="SUPFAM" id="SSF56672">
    <property type="entry name" value="DNA/RNA polymerases"/>
    <property type="match status" value="1"/>
</dbReference>
<feature type="domain" description="Reverse transcriptase" evidence="1">
    <location>
        <begin position="1"/>
        <end position="208"/>
    </location>
</feature>
<dbReference type="Pfam" id="PF00078">
    <property type="entry name" value="RVT_1"/>
    <property type="match status" value="1"/>
</dbReference>
<gene>
    <name evidence="3" type="primary">LOC104748533</name>
</gene>
<dbReference type="PROSITE" id="PS50878">
    <property type="entry name" value="RT_POL"/>
    <property type="match status" value="1"/>
</dbReference>
<dbReference type="PANTHER" id="PTHR33116">
    <property type="entry name" value="REVERSE TRANSCRIPTASE ZINC-BINDING DOMAIN-CONTAINING PROTEIN-RELATED-RELATED"/>
    <property type="match status" value="1"/>
</dbReference>
<keyword evidence="2" id="KW-1185">Reference proteome</keyword>
<evidence type="ECO:0000313" key="3">
    <source>
        <dbReference type="RefSeq" id="XP_010468460.1"/>
    </source>
</evidence>
<dbReference type="InterPro" id="IPR043502">
    <property type="entry name" value="DNA/RNA_pol_sf"/>
</dbReference>
<dbReference type="Proteomes" id="UP000694864">
    <property type="component" value="Chromosome 15"/>
</dbReference>
<organism evidence="2 3">
    <name type="scientific">Camelina sativa</name>
    <name type="common">False flax</name>
    <name type="synonym">Myagrum sativum</name>
    <dbReference type="NCBI Taxonomy" id="90675"/>
    <lineage>
        <taxon>Eukaryota</taxon>
        <taxon>Viridiplantae</taxon>
        <taxon>Streptophyta</taxon>
        <taxon>Embryophyta</taxon>
        <taxon>Tracheophyta</taxon>
        <taxon>Spermatophyta</taxon>
        <taxon>Magnoliopsida</taxon>
        <taxon>eudicotyledons</taxon>
        <taxon>Gunneridae</taxon>
        <taxon>Pentapetalae</taxon>
        <taxon>rosids</taxon>
        <taxon>malvids</taxon>
        <taxon>Brassicales</taxon>
        <taxon>Brassicaceae</taxon>
        <taxon>Camelineae</taxon>
        <taxon>Camelina</taxon>
    </lineage>
</organism>